<accession>A0A1G4G7F0</accession>
<dbReference type="RefSeq" id="WP_071136939.1">
    <property type="nucleotide sequence ID" value="NZ_DUQN01000094.1"/>
</dbReference>
<dbReference type="AlphaFoldDB" id="A0A1G4G7F0"/>
<dbReference type="KEGG" id="pmuc:ING2E5A_1648"/>
<sequence>MNRKLIISLFGVMFLSTYGCDGDVTTNGKVELYLIQSYTTVDNSYQIVESSVVTAEIPLIEYDDILSYDSKECIFELSDRAINSIKALETSVYGLAFAIKANDTLVYTGYFWPSYSSVSCDWVVVDPNMTGIGNTMQVSLGYPGLIQGKIIQDKRNDKRIVQILREDRKLK</sequence>
<evidence type="ECO:0000313" key="1">
    <source>
        <dbReference type="EMBL" id="SCM58080.1"/>
    </source>
</evidence>
<proteinExistence type="predicted"/>
<dbReference type="EMBL" id="LT608328">
    <property type="protein sequence ID" value="SCM58080.1"/>
    <property type="molecule type" value="Genomic_DNA"/>
</dbReference>
<protein>
    <recommendedName>
        <fullName evidence="3">Lipoprotein</fullName>
    </recommendedName>
</protein>
<evidence type="ECO:0008006" key="3">
    <source>
        <dbReference type="Google" id="ProtNLM"/>
    </source>
</evidence>
<evidence type="ECO:0000313" key="2">
    <source>
        <dbReference type="Proteomes" id="UP000178485"/>
    </source>
</evidence>
<dbReference type="PROSITE" id="PS51257">
    <property type="entry name" value="PROKAR_LIPOPROTEIN"/>
    <property type="match status" value="1"/>
</dbReference>
<organism evidence="1 2">
    <name type="scientific">Petrimonas mucosa</name>
    <dbReference type="NCBI Taxonomy" id="1642646"/>
    <lineage>
        <taxon>Bacteria</taxon>
        <taxon>Pseudomonadati</taxon>
        <taxon>Bacteroidota</taxon>
        <taxon>Bacteroidia</taxon>
        <taxon>Bacteroidales</taxon>
        <taxon>Dysgonomonadaceae</taxon>
        <taxon>Petrimonas</taxon>
    </lineage>
</organism>
<reference evidence="1 2" key="1">
    <citation type="submission" date="2016-08" db="EMBL/GenBank/DDBJ databases">
        <authorList>
            <person name="Seilhamer J.J."/>
        </authorList>
    </citation>
    <scope>NUCLEOTIDE SEQUENCE [LARGE SCALE GENOMIC DNA]</scope>
    <source>
        <strain evidence="1">ING2-E5A</strain>
    </source>
</reference>
<name>A0A1G4G7F0_9BACT</name>
<dbReference type="Proteomes" id="UP000178485">
    <property type="component" value="Chromosome i"/>
</dbReference>
<gene>
    <name evidence="1" type="ORF">ING2E5A_1648</name>
</gene>
<keyword evidence="2" id="KW-1185">Reference proteome</keyword>